<sequence length="113" mass="13767">MFIRQKMDRIREGHAYPRSDIRSLELADEQGIPLFEMRWHRTMYLREDDKQDEHIRQYCAEPDDMPGWVFGLVVHFKNVNGQDEKKIHEEQDEHIRDAITRYRDNARIGWSRP</sequence>
<keyword evidence="2" id="KW-1185">Reference proteome</keyword>
<dbReference type="AlphaFoldDB" id="A0A430FAA8"/>
<comment type="caution">
    <text evidence="1">The sequence shown here is derived from an EMBL/GenBank/DDBJ whole genome shotgun (WGS) entry which is preliminary data.</text>
</comment>
<dbReference type="EMBL" id="QXGI01000001">
    <property type="protein sequence ID" value="RSX49774.1"/>
    <property type="molecule type" value="Genomic_DNA"/>
</dbReference>
<accession>A0A430FAA8</accession>
<dbReference type="Proteomes" id="UP000288052">
    <property type="component" value="Unassembled WGS sequence"/>
</dbReference>
<evidence type="ECO:0000313" key="1">
    <source>
        <dbReference type="EMBL" id="RSX49774.1"/>
    </source>
</evidence>
<reference evidence="1 2" key="1">
    <citation type="submission" date="2018-09" db="EMBL/GenBank/DDBJ databases">
        <title>Characterization of the phylogenetic diversity of five novel species belonging to the genus Bifidobacterium.</title>
        <authorList>
            <person name="Lugli G.A."/>
            <person name="Duranti S."/>
            <person name="Milani C."/>
        </authorList>
    </citation>
    <scope>NUCLEOTIDE SEQUENCE [LARGE SCALE GENOMIC DNA]</scope>
    <source>
        <strain evidence="1 2">2020B</strain>
    </source>
</reference>
<protein>
    <submittedName>
        <fullName evidence="1">Uncharacterized protein</fullName>
    </submittedName>
</protein>
<gene>
    <name evidence="1" type="ORF">D2E22_0235</name>
</gene>
<proteinExistence type="predicted"/>
<organism evidence="1 2">
    <name type="scientific">Bifidobacterium castoris</name>
    <dbReference type="NCBI Taxonomy" id="2306972"/>
    <lineage>
        <taxon>Bacteria</taxon>
        <taxon>Bacillati</taxon>
        <taxon>Actinomycetota</taxon>
        <taxon>Actinomycetes</taxon>
        <taxon>Bifidobacteriales</taxon>
        <taxon>Bifidobacteriaceae</taxon>
        <taxon>Bifidobacterium</taxon>
    </lineage>
</organism>
<name>A0A430FAA8_9BIFI</name>
<evidence type="ECO:0000313" key="2">
    <source>
        <dbReference type="Proteomes" id="UP000288052"/>
    </source>
</evidence>